<feature type="compositionally biased region" description="Basic and acidic residues" evidence="1">
    <location>
        <begin position="7"/>
        <end position="17"/>
    </location>
</feature>
<feature type="compositionally biased region" description="Polar residues" evidence="1">
    <location>
        <begin position="23"/>
        <end position="34"/>
    </location>
</feature>
<protein>
    <submittedName>
        <fullName evidence="2">Uncharacterized protein</fullName>
    </submittedName>
</protein>
<keyword evidence="3" id="KW-1185">Reference proteome</keyword>
<proteinExistence type="predicted"/>
<comment type="caution">
    <text evidence="2">The sequence shown here is derived from an EMBL/GenBank/DDBJ whole genome shotgun (WGS) entry which is preliminary data.</text>
</comment>
<sequence>MFVCTAETERDGTDHLDLAGMPQRSSNSDSTHTLPISPEGKKKSKGIKALFG</sequence>
<dbReference type="AlphaFoldDB" id="A0ABD0P170"/>
<evidence type="ECO:0000256" key="1">
    <source>
        <dbReference type="SAM" id="MobiDB-lite"/>
    </source>
</evidence>
<accession>A0ABD0P170</accession>
<name>A0ABD0P170_CIRMR</name>
<reference evidence="2 3" key="1">
    <citation type="submission" date="2024-05" db="EMBL/GenBank/DDBJ databases">
        <title>Genome sequencing and assembly of Indian major carp, Cirrhinus mrigala (Hamilton, 1822).</title>
        <authorList>
            <person name="Mohindra V."/>
            <person name="Chowdhury L.M."/>
            <person name="Lal K."/>
            <person name="Jena J.K."/>
        </authorList>
    </citation>
    <scope>NUCLEOTIDE SEQUENCE [LARGE SCALE GENOMIC DNA]</scope>
    <source>
        <strain evidence="2">CM1030</strain>
        <tissue evidence="2">Blood</tissue>
    </source>
</reference>
<feature type="non-terminal residue" evidence="2">
    <location>
        <position position="52"/>
    </location>
</feature>
<gene>
    <name evidence="2" type="ORF">M9458_036085</name>
</gene>
<dbReference type="EMBL" id="JAMKFB020000018">
    <property type="protein sequence ID" value="KAL0167863.1"/>
    <property type="molecule type" value="Genomic_DNA"/>
</dbReference>
<feature type="region of interest" description="Disordered" evidence="1">
    <location>
        <begin position="1"/>
        <end position="52"/>
    </location>
</feature>
<organism evidence="2 3">
    <name type="scientific">Cirrhinus mrigala</name>
    <name type="common">Mrigala</name>
    <dbReference type="NCBI Taxonomy" id="683832"/>
    <lineage>
        <taxon>Eukaryota</taxon>
        <taxon>Metazoa</taxon>
        <taxon>Chordata</taxon>
        <taxon>Craniata</taxon>
        <taxon>Vertebrata</taxon>
        <taxon>Euteleostomi</taxon>
        <taxon>Actinopterygii</taxon>
        <taxon>Neopterygii</taxon>
        <taxon>Teleostei</taxon>
        <taxon>Ostariophysi</taxon>
        <taxon>Cypriniformes</taxon>
        <taxon>Cyprinidae</taxon>
        <taxon>Labeoninae</taxon>
        <taxon>Labeonini</taxon>
        <taxon>Cirrhinus</taxon>
    </lineage>
</organism>
<evidence type="ECO:0000313" key="3">
    <source>
        <dbReference type="Proteomes" id="UP001529510"/>
    </source>
</evidence>
<dbReference type="Proteomes" id="UP001529510">
    <property type="component" value="Unassembled WGS sequence"/>
</dbReference>
<evidence type="ECO:0000313" key="2">
    <source>
        <dbReference type="EMBL" id="KAL0167863.1"/>
    </source>
</evidence>